<comment type="caution">
    <text evidence="1">The sequence shown here is derived from an EMBL/GenBank/DDBJ whole genome shotgun (WGS) entry which is preliminary data.</text>
</comment>
<name>A0A420FB31_9SPHI</name>
<proteinExistence type="predicted"/>
<reference evidence="1 2" key="1">
    <citation type="submission" date="2016-07" db="EMBL/GenBank/DDBJ databases">
        <title>Genome analysis of Sphingobacterium siyangense T12B17.</title>
        <authorList>
            <person name="Xu D."/>
            <person name="Su Y."/>
            <person name="Zheng S."/>
        </authorList>
    </citation>
    <scope>NUCLEOTIDE SEQUENCE [LARGE SCALE GENOMIC DNA]</scope>
    <source>
        <strain evidence="1 2">T12B17</strain>
    </source>
</reference>
<gene>
    <name evidence="1" type="ORF">BCY89_20515</name>
</gene>
<sequence length="1722" mass="187580">MLYQTFCPLTALALTSGPISPDASSFEPVDTSTMVNPVTGEFVYNVPLMEVPGPEGSYPLSLSYHAGINPEQESSWVGLGWTLNPGSITRTINGFPDDWANTQASRRDYWSGGVTNVTSVGVTIPYINISADVVVVKDTYRGVGVGWNVAYGFNFGDKSGVSASIGIGSNPYSSGFSVIGGLSAAGLSLTGSLGETNSIGISTSLLSVYGYNLVGASLSTTGSGVSVNSPVESSLSNSKEGVVQTETKKSGLNLLFVRFSKMRTRYWSDETENSSIYGALNAKSFSGLLSDNSLVNDGFQLSQIAPTSMDSNPEKAQSGALPAFDTYTVTGQGVGGYMRPFLYQGSVATQNVVERDGSSPTTTVQYGNNTKVSNNLGFRFLGDFSNTLQQNYTAFSTDPNTILNSGLPFAAPSGNDANWSSGYNSTNQVLAGSKAIQFFKTDANGNVVAPNANVKFIKPVATGLDRKKHLGPIAAGTVNNGITGFTITNESGVTYHYNLPAYTYDEEIYQENTVKNNSSDLKFNRQTKNAGYAYTWHLTAVTGPDYVDRGTIGVLDEADYGYWVSFEYGKWTDEFVWRTPTEGFNNNIDQKFVTVSMGKKEIYYLNAVKTRSHTALFEKDVRKDGKSASKESFNKNWSSQNSVSTDYSNAGLYNVNSNQSLRLDHVYILKNSSIPNIGVASGGSNGLVPAGRTVSCTECEFPDNVFDKNDVNAFGRSVLESNSLRVIDFTYDYSLAKGATTSFDYSNPSNKLGKLTLKSFKIRGKGGVSVLPQTEFGYNLSTTDQKKGLATVSAGSISGTTVAYELGDLIETDEATPLFCGYIDQISQSGSTYSYVLKGGNVVGSLGSKNIRKTKNPPYEKDKYDYWGMYKSDYVYYFNQNLSRNPTSISNKSTDVWSLRTIKTAGGPLVEIGFEGHDFGESVYSNNMSVQFTQMTKLSARNYRLTMSNNGRACKDMYQVGDNILAVFYREYYQKNPDPNMGSRVIKTVDPNSTANIGILAVDPIDPNSTKMYDAYMGSTVLVKALNGNTMDVELADYLEDNLFNVYYTDRSNTKVLDLNLRPTAMDKNFVGGNGVRVSSVTLKSLDGIKYINEYFYRKENPLVSSGVTAYEPLNYERYQGAAPAAAANELSFNATLNIGFSTISYYGPELAGPGVMYSRVENISKIIYPDGANGAPLTKSVMEFFIFKDAKIDKNYATSPSSSSTYSIENHVLRKFMGLMGSPKSMSYYDGNGKLTKRTVKQYLHDGITGDFFAGYKTKLQGFGYQGLISERFSEVKKVLNTGNNTWKTMGTMIAREEYPLVNIGTVEYDYIHNTKTSTKINAFDFYSGAVTESISSDSYGNSFLSQNTPAYRDFAAMGPSQLDATKKNMLTQLSASNVYRLNASGNKEYLVSAKYSLWSNGGTILNENGDPVIQNNLAVNGDVWRQTVGYVWMPSSASANGMTALASFAAFPGSNPASANTAWKRNSEAILVDPYSHVLTTRDFKNNYASTRYGYTNAKEVMSGTFAKYGEIAFSGGEDENISNSKKLEVKKGTGTVSNAVFHTGKQSIQLAAGQTGFDYSVPTTELTAGRTYTASVWVNSGSANNVKLYYQLDGTDKAVSTASNVSARSSGSWTLITFDITLSGGTTVRVFAKNDGTGTTYVDDFRFHPKNSVCTASVYDTFTGELTYSLDKNNLYTRYEYNAMGQVVATYREQFGRTPYKVSETQLNYSTRSFNGLPN</sequence>
<dbReference type="Gene3D" id="2.60.120.260">
    <property type="entry name" value="Galactose-binding domain-like"/>
    <property type="match status" value="1"/>
</dbReference>
<dbReference type="EMBL" id="MCAQ01000030">
    <property type="protein sequence ID" value="RKF30183.1"/>
    <property type="molecule type" value="Genomic_DNA"/>
</dbReference>
<organism evidence="1 2">
    <name type="scientific">Sphingobacterium siyangense</name>
    <dbReference type="NCBI Taxonomy" id="459529"/>
    <lineage>
        <taxon>Bacteria</taxon>
        <taxon>Pseudomonadati</taxon>
        <taxon>Bacteroidota</taxon>
        <taxon>Sphingobacteriia</taxon>
        <taxon>Sphingobacteriales</taxon>
        <taxon>Sphingobacteriaceae</taxon>
        <taxon>Sphingobacterium</taxon>
    </lineage>
</organism>
<evidence type="ECO:0000313" key="2">
    <source>
        <dbReference type="Proteomes" id="UP000286402"/>
    </source>
</evidence>
<protein>
    <submittedName>
        <fullName evidence="1">Uncharacterized protein</fullName>
    </submittedName>
</protein>
<evidence type="ECO:0000313" key="1">
    <source>
        <dbReference type="EMBL" id="RKF30183.1"/>
    </source>
</evidence>
<accession>A0A420FB31</accession>
<dbReference type="Proteomes" id="UP000286402">
    <property type="component" value="Unassembled WGS sequence"/>
</dbReference>
<keyword evidence="2" id="KW-1185">Reference proteome</keyword>